<dbReference type="InterPro" id="IPR029021">
    <property type="entry name" value="Prot-tyrosine_phosphatase-like"/>
</dbReference>
<evidence type="ECO:0000256" key="10">
    <source>
        <dbReference type="ARBA" id="ARBA00023329"/>
    </source>
</evidence>
<evidence type="ECO:0000256" key="6">
    <source>
        <dbReference type="ARBA" id="ARBA00023018"/>
    </source>
</evidence>
<keyword evidence="3 13" id="KW-0812">Transmembrane</keyword>
<dbReference type="InterPro" id="IPR016130">
    <property type="entry name" value="Tyr_Pase_AS"/>
</dbReference>
<feature type="transmembrane region" description="Helical" evidence="13">
    <location>
        <begin position="499"/>
        <end position="522"/>
    </location>
</feature>
<evidence type="ECO:0000256" key="9">
    <source>
        <dbReference type="ARBA" id="ARBA00023180"/>
    </source>
</evidence>
<evidence type="ECO:0000256" key="11">
    <source>
        <dbReference type="ARBA" id="ARBA00034103"/>
    </source>
</evidence>
<reference evidence="16 17" key="1">
    <citation type="journal article" date="2011" name="Science">
        <title>The ecoresponsive genome of Daphnia pulex.</title>
        <authorList>
            <person name="Colbourne J.K."/>
            <person name="Pfrender M.E."/>
            <person name="Gilbert D."/>
            <person name="Thomas W.K."/>
            <person name="Tucker A."/>
            <person name="Oakley T.H."/>
            <person name="Tokishita S."/>
            <person name="Aerts A."/>
            <person name="Arnold G.J."/>
            <person name="Basu M.K."/>
            <person name="Bauer D.J."/>
            <person name="Caceres C.E."/>
            <person name="Carmel L."/>
            <person name="Casola C."/>
            <person name="Choi J.H."/>
            <person name="Detter J.C."/>
            <person name="Dong Q."/>
            <person name="Dusheyko S."/>
            <person name="Eads B.D."/>
            <person name="Frohlich T."/>
            <person name="Geiler-Samerotte K.A."/>
            <person name="Gerlach D."/>
            <person name="Hatcher P."/>
            <person name="Jogdeo S."/>
            <person name="Krijgsveld J."/>
            <person name="Kriventseva E.V."/>
            <person name="Kultz D."/>
            <person name="Laforsch C."/>
            <person name="Lindquist E."/>
            <person name="Lopez J."/>
            <person name="Manak J.R."/>
            <person name="Muller J."/>
            <person name="Pangilinan J."/>
            <person name="Patwardhan R.P."/>
            <person name="Pitluck S."/>
            <person name="Pritham E.J."/>
            <person name="Rechtsteiner A."/>
            <person name="Rho M."/>
            <person name="Rogozin I.B."/>
            <person name="Sakarya O."/>
            <person name="Salamov A."/>
            <person name="Schaack S."/>
            <person name="Shapiro H."/>
            <person name="Shiga Y."/>
            <person name="Skalitzky C."/>
            <person name="Smith Z."/>
            <person name="Souvorov A."/>
            <person name="Sung W."/>
            <person name="Tang Z."/>
            <person name="Tsuchiya D."/>
            <person name="Tu H."/>
            <person name="Vos H."/>
            <person name="Wang M."/>
            <person name="Wolf Y.I."/>
            <person name="Yamagata H."/>
            <person name="Yamada T."/>
            <person name="Ye Y."/>
            <person name="Shaw J.R."/>
            <person name="Andrews J."/>
            <person name="Crease T.J."/>
            <person name="Tang H."/>
            <person name="Lucas S.M."/>
            <person name="Robertson H.M."/>
            <person name="Bork P."/>
            <person name="Koonin E.V."/>
            <person name="Zdobnov E.M."/>
            <person name="Grigoriev I.V."/>
            <person name="Lynch M."/>
            <person name="Boore J.L."/>
        </authorList>
    </citation>
    <scope>NUCLEOTIDE SEQUENCE [LARGE SCALE GENOMIC DNA]</scope>
</reference>
<dbReference type="STRING" id="6669.E9FUX3"/>
<dbReference type="InterPro" id="IPR000242">
    <property type="entry name" value="PTP_cat"/>
</dbReference>
<name>E9FUX3_DAPPU</name>
<evidence type="ECO:0000256" key="12">
    <source>
        <dbReference type="SAM" id="MobiDB-lite"/>
    </source>
</evidence>
<dbReference type="GO" id="GO:0048666">
    <property type="term" value="P:neuron development"/>
    <property type="evidence" value="ECO:0007669"/>
    <property type="project" value="UniProtKB-ARBA"/>
</dbReference>
<keyword evidence="5 13" id="KW-1133">Transmembrane helix</keyword>
<evidence type="ECO:0000256" key="5">
    <source>
        <dbReference type="ARBA" id="ARBA00022989"/>
    </source>
</evidence>
<keyword evidence="7 13" id="KW-0472">Membrane</keyword>
<organism evidence="16 17">
    <name type="scientific">Daphnia pulex</name>
    <name type="common">Water flea</name>
    <dbReference type="NCBI Taxonomy" id="6669"/>
    <lineage>
        <taxon>Eukaryota</taxon>
        <taxon>Metazoa</taxon>
        <taxon>Ecdysozoa</taxon>
        <taxon>Arthropoda</taxon>
        <taxon>Crustacea</taxon>
        <taxon>Branchiopoda</taxon>
        <taxon>Diplostraca</taxon>
        <taxon>Cladocera</taxon>
        <taxon>Anomopoda</taxon>
        <taxon>Daphniidae</taxon>
        <taxon>Daphnia</taxon>
    </lineage>
</organism>
<evidence type="ECO:0000256" key="3">
    <source>
        <dbReference type="ARBA" id="ARBA00022692"/>
    </source>
</evidence>
<dbReference type="SMART" id="SM00194">
    <property type="entry name" value="PTPc"/>
    <property type="match status" value="1"/>
</dbReference>
<keyword evidence="10" id="KW-0968">Cytoplasmic vesicle</keyword>
<dbReference type="FunCoup" id="E9FUX3">
    <property type="interactions" value="68"/>
</dbReference>
<evidence type="ECO:0000256" key="7">
    <source>
        <dbReference type="ARBA" id="ARBA00023136"/>
    </source>
</evidence>
<dbReference type="PROSITE" id="PS50056">
    <property type="entry name" value="TYR_PHOSPHATASE_2"/>
    <property type="match status" value="1"/>
</dbReference>
<dbReference type="AlphaFoldDB" id="E9FUX3"/>
<feature type="region of interest" description="Disordered" evidence="12">
    <location>
        <begin position="148"/>
        <end position="184"/>
    </location>
</feature>
<evidence type="ECO:0000259" key="15">
    <source>
        <dbReference type="PROSITE" id="PS50056"/>
    </source>
</evidence>
<dbReference type="EMBL" id="GL732525">
    <property type="protein sequence ID" value="EFX88841.1"/>
    <property type="molecule type" value="Genomic_DNA"/>
</dbReference>
<keyword evidence="9" id="KW-0325">Glycoprotein</keyword>
<evidence type="ECO:0000259" key="14">
    <source>
        <dbReference type="PROSITE" id="PS50055"/>
    </source>
</evidence>
<feature type="compositionally biased region" description="Basic and acidic residues" evidence="12">
    <location>
        <begin position="162"/>
        <end position="173"/>
    </location>
</feature>
<dbReference type="GO" id="GO:0045202">
    <property type="term" value="C:synapse"/>
    <property type="evidence" value="ECO:0000318"/>
    <property type="project" value="GO_Central"/>
</dbReference>
<protein>
    <recommendedName>
        <fullName evidence="18">Receptor-type tyrosine-protein phosphatase N2</fullName>
    </recommendedName>
</protein>
<evidence type="ECO:0000256" key="1">
    <source>
        <dbReference type="ARBA" id="ARBA00004212"/>
    </source>
</evidence>
<evidence type="ECO:0000256" key="2">
    <source>
        <dbReference type="ARBA" id="ARBA00022553"/>
    </source>
</evidence>
<dbReference type="GO" id="GO:0051046">
    <property type="term" value="P:regulation of secretion"/>
    <property type="evidence" value="ECO:0000318"/>
    <property type="project" value="GO_Central"/>
</dbReference>
<dbReference type="PANTHER" id="PTHR46106:SF4">
    <property type="entry name" value="IA-2 PROTEIN TYROSINE PHOSPHATASE, ISOFORM C"/>
    <property type="match status" value="1"/>
</dbReference>
<accession>E9FUX3</accession>
<proteinExistence type="predicted"/>
<evidence type="ECO:0000313" key="17">
    <source>
        <dbReference type="Proteomes" id="UP000000305"/>
    </source>
</evidence>
<dbReference type="HOGENOM" id="CLU_007905_1_0_1"/>
<dbReference type="PRINTS" id="PR00700">
    <property type="entry name" value="PRTYPHPHTASE"/>
</dbReference>
<dbReference type="InParanoid" id="E9FUX3"/>
<sequence length="892" mass="101522">MCEVGKEWCYDDAIFGQCLLLKTEALDSSSVLHRNLIGEVELAALEAALTELKRMGYQWTDPVTQCVLQRLFLYLKNKGSGTPDVCLELDEINKKGSKTHEEKQNNNLAHGTSRSDQDFLQAPIYLSRNDILGLEDLMKDDLYDTNDNQNLFSENGPSKEFNNPKKFSDDARSSDTSFSHPLEYPHRNYKDAEQQLTNLKQILSSVKKTNIYNESPQAGDDVLFDSEEDDFNLPPGSIYANSQFERQERLDVKKPGPWFSVNNFAFEHEENDDDNLSGTWALSNESPVFEERYIPIHSIEDLTSNRDFRKNNYLVGPKTEDGRKNSMQSLVEKSVDESDTDDIFSKKTIESPTHNMNTDNKASAEEIEHNLPKTEKQHNAKIISPVHLDRENEDTNYVFITIKGEFLNWRQGTEFVKALCDVLKIHHNNLYDVSVLKNKVSFRIQTQDKDLNPSLIASKADEMRLKIKEVTGFELDTTGSGEQSSVSSVHFWGQGNQQMLLTAGLCVLTSAILVSAGIFLLLRSRHLARQKLKEFTQSADSEATRDYQDLCRARMAIKGSTPEPTKDPSKMPHALLSRDSESSRSSTSSWCEEPVLTNMDISTGHIVLSYMEDHLRNKFRLEQEWQALCSYEAETSTSFLVASKPENNEKNRYGDVLPYDHSRVVLNVLANTSGADYINASSITDHDPRHPAYIAAQSPVAQSVSDFWQMIWEQGSVVLVLLTKIVENGEELCHKYWPEEGSQLYHIYEVHLVSEHIWCDDYLVRSFYLKNIRTGETRTVTQFHFQSWPENGVPSSTKALLEFRRKVNKSYRGRSCPIVVHCSDGAGRTGTYCLIDMVLHRMAKGAREIDIAATLEHLRDQRPHAVRTKQQFEFVLTAVAEEVHAILRALPQ</sequence>
<dbReference type="SUPFAM" id="SSF52799">
    <property type="entry name" value="(Phosphotyrosine protein) phosphatases II"/>
    <property type="match status" value="1"/>
</dbReference>
<gene>
    <name evidence="16" type="ORF">DAPPUDRAFT_311182</name>
</gene>
<dbReference type="KEGG" id="dpx:DAPPUDRAFT_311182"/>
<keyword evidence="8" id="KW-0675">Receptor</keyword>
<keyword evidence="2" id="KW-0597">Phosphoprotein</keyword>
<evidence type="ECO:0008006" key="18">
    <source>
        <dbReference type="Google" id="ProtNLM"/>
    </source>
</evidence>
<dbReference type="Gene3D" id="3.30.70.2470">
    <property type="entry name" value="Protein-tyrosine phosphatase receptor IA-2 ectodomain"/>
    <property type="match status" value="1"/>
</dbReference>
<dbReference type="OrthoDB" id="9880441at2759"/>
<dbReference type="InterPro" id="IPR033522">
    <property type="entry name" value="IA-2/IA-2_beta"/>
</dbReference>
<keyword evidence="4" id="KW-0732">Signal</keyword>
<dbReference type="GO" id="GO:0030658">
    <property type="term" value="C:transport vesicle membrane"/>
    <property type="evidence" value="ECO:0007669"/>
    <property type="project" value="UniProtKB-SubCell"/>
</dbReference>
<dbReference type="PROSITE" id="PS00383">
    <property type="entry name" value="TYR_PHOSPHATASE_1"/>
    <property type="match status" value="1"/>
</dbReference>
<evidence type="ECO:0000256" key="8">
    <source>
        <dbReference type="ARBA" id="ARBA00023170"/>
    </source>
</evidence>
<dbReference type="Pfam" id="PF11548">
    <property type="entry name" value="Receptor_IA-2"/>
    <property type="match status" value="1"/>
</dbReference>
<dbReference type="SMART" id="SM00404">
    <property type="entry name" value="PTPc_motif"/>
    <property type="match status" value="1"/>
</dbReference>
<feature type="compositionally biased region" description="Basic and acidic residues" evidence="12">
    <location>
        <begin position="564"/>
        <end position="582"/>
    </location>
</feature>
<evidence type="ECO:0000256" key="13">
    <source>
        <dbReference type="SAM" id="Phobius"/>
    </source>
</evidence>
<dbReference type="FunFam" id="3.90.190.10:FF:000017">
    <property type="entry name" value="receptor-type tyrosine-protein phosphatase-like N isoform X2"/>
    <property type="match status" value="1"/>
</dbReference>
<keyword evidence="17" id="KW-1185">Reference proteome</keyword>
<feature type="domain" description="Tyrosine-protein phosphatase" evidence="14">
    <location>
        <begin position="621"/>
        <end position="882"/>
    </location>
</feature>
<dbReference type="PROSITE" id="PS50055">
    <property type="entry name" value="TYR_PHOSPHATASE_PTP"/>
    <property type="match status" value="1"/>
</dbReference>
<dbReference type="PANTHER" id="PTHR46106">
    <property type="entry name" value="IA-2 PROTEIN TYROSINE PHOSPHATASE, ISOFORM C"/>
    <property type="match status" value="1"/>
</dbReference>
<dbReference type="Proteomes" id="UP000000305">
    <property type="component" value="Unassembled WGS sequence"/>
</dbReference>
<dbReference type="InterPro" id="IPR038112">
    <property type="entry name" value="Receptor_IA-2_ectodomain_sf"/>
</dbReference>
<dbReference type="Gene3D" id="3.90.190.10">
    <property type="entry name" value="Protein tyrosine phosphatase superfamily"/>
    <property type="match status" value="1"/>
</dbReference>
<dbReference type="eggNOG" id="KOG0793">
    <property type="taxonomic scope" value="Eukaryota"/>
</dbReference>
<feature type="region of interest" description="Disordered" evidence="12">
    <location>
        <begin position="557"/>
        <end position="589"/>
    </location>
</feature>
<dbReference type="PhylomeDB" id="E9FUX3"/>
<dbReference type="GO" id="GO:0030141">
    <property type="term" value="C:secretory granule"/>
    <property type="evidence" value="ECO:0000318"/>
    <property type="project" value="GO_Central"/>
</dbReference>
<dbReference type="InterPro" id="IPR000387">
    <property type="entry name" value="Tyr_Pase_dom"/>
</dbReference>
<dbReference type="InterPro" id="IPR003595">
    <property type="entry name" value="Tyr_Pase_cat"/>
</dbReference>
<dbReference type="InterPro" id="IPR021613">
    <property type="entry name" value="Receptor_IA-2_dom"/>
</dbReference>
<comment type="subcellular location">
    <subcellularLocation>
        <location evidence="1">Cytoplasmic vesicle</location>
        <location evidence="1">Secretory vesicle membrane</location>
        <topology evidence="1">Single-pass type I membrane protein</topology>
    </subcellularLocation>
    <subcellularLocation>
        <location evidence="11">Synapse</location>
    </subcellularLocation>
</comment>
<keyword evidence="6" id="KW-0770">Synapse</keyword>
<dbReference type="GO" id="GO:0004725">
    <property type="term" value="F:protein tyrosine phosphatase activity"/>
    <property type="evidence" value="ECO:0007669"/>
    <property type="project" value="InterPro"/>
</dbReference>
<evidence type="ECO:0000313" key="16">
    <source>
        <dbReference type="EMBL" id="EFX88841.1"/>
    </source>
</evidence>
<dbReference type="Pfam" id="PF00102">
    <property type="entry name" value="Y_phosphatase"/>
    <property type="match status" value="1"/>
</dbReference>
<evidence type="ECO:0000256" key="4">
    <source>
        <dbReference type="ARBA" id="ARBA00022729"/>
    </source>
</evidence>
<feature type="domain" description="Tyrosine specific protein phosphatases" evidence="15">
    <location>
        <begin position="801"/>
        <end position="873"/>
    </location>
</feature>